<name>A0A6J5NU13_9CAUD</name>
<protein>
    <submittedName>
        <fullName evidence="1">Uncharacterized protein</fullName>
    </submittedName>
</protein>
<evidence type="ECO:0000313" key="1">
    <source>
        <dbReference type="EMBL" id="CAB4162292.1"/>
    </source>
</evidence>
<proteinExistence type="predicted"/>
<accession>A0A6J5NU13</accession>
<gene>
    <name evidence="1" type="ORF">UFOVP777_35</name>
</gene>
<reference evidence="1" key="1">
    <citation type="submission" date="2020-04" db="EMBL/GenBank/DDBJ databases">
        <authorList>
            <person name="Chiriac C."/>
            <person name="Salcher M."/>
            <person name="Ghai R."/>
            <person name="Kavagutti S V."/>
        </authorList>
    </citation>
    <scope>NUCLEOTIDE SEQUENCE</scope>
</reference>
<sequence length="147" mass="16398">MNTEAPTVVQSTPAHQPSVNDHLELAFVRVLRETKNSLDGHMSVYMRNPDNTSSTSFGEAVSISAVQRTGYEACAMVEEVLKLHRVSEHSIRGKHRLCLRLTRKFITDTHTNNLIVDHPRADATKFGLGLVLFLTALHHALREVTDA</sequence>
<dbReference type="EMBL" id="LR796723">
    <property type="protein sequence ID" value="CAB4162292.1"/>
    <property type="molecule type" value="Genomic_DNA"/>
</dbReference>
<feature type="non-terminal residue" evidence="1">
    <location>
        <position position="147"/>
    </location>
</feature>
<organism evidence="1">
    <name type="scientific">uncultured Caudovirales phage</name>
    <dbReference type="NCBI Taxonomy" id="2100421"/>
    <lineage>
        <taxon>Viruses</taxon>
        <taxon>Duplodnaviria</taxon>
        <taxon>Heunggongvirae</taxon>
        <taxon>Uroviricota</taxon>
        <taxon>Caudoviricetes</taxon>
        <taxon>Peduoviridae</taxon>
        <taxon>Maltschvirus</taxon>
        <taxon>Maltschvirus maltsch</taxon>
    </lineage>
</organism>